<evidence type="ECO:0000313" key="2">
    <source>
        <dbReference type="Proteomes" id="UP000826146"/>
    </source>
</evidence>
<organism evidence="1 2">
    <name type="scientific">Helicobacter gastrofelis</name>
    <dbReference type="NCBI Taxonomy" id="2849642"/>
    <lineage>
        <taxon>Bacteria</taxon>
        <taxon>Pseudomonadati</taxon>
        <taxon>Campylobacterota</taxon>
        <taxon>Epsilonproteobacteria</taxon>
        <taxon>Campylobacterales</taxon>
        <taxon>Helicobacteraceae</taxon>
        <taxon>Helicobacter</taxon>
    </lineage>
</organism>
<dbReference type="SUPFAM" id="SSF46955">
    <property type="entry name" value="Putative DNA-binding domain"/>
    <property type="match status" value="1"/>
</dbReference>
<name>A0ABM7SJ68_9HELI</name>
<geneLocation type="plasmid" evidence="1 2">
    <name>pNHP190012_1</name>
</geneLocation>
<accession>A0ABM7SJ68</accession>
<dbReference type="Gene3D" id="1.10.1660.10">
    <property type="match status" value="1"/>
</dbReference>
<keyword evidence="1" id="KW-0614">Plasmid</keyword>
<dbReference type="RefSeq" id="WP_221272665.1">
    <property type="nucleotide sequence ID" value="NZ_AP024820.1"/>
</dbReference>
<evidence type="ECO:0000313" key="1">
    <source>
        <dbReference type="EMBL" id="BCZ19997.1"/>
    </source>
</evidence>
<gene>
    <name evidence="1" type="ORF">NHP190012_16390</name>
</gene>
<proteinExistence type="predicted"/>
<reference evidence="1 2" key="1">
    <citation type="submission" date="2021-07" db="EMBL/GenBank/DDBJ databases">
        <title>Novel Helicobacter sp. Isolated from a cat.</title>
        <authorList>
            <person name="Rimbara E."/>
            <person name="Suzuki M."/>
        </authorList>
    </citation>
    <scope>NUCLEOTIDE SEQUENCE [LARGE SCALE GENOMIC DNA]</scope>
    <source>
        <strain evidence="2">NHP19-012</strain>
        <plasmid evidence="1 2">pNHP190012_1</plasmid>
    </source>
</reference>
<protein>
    <recommendedName>
        <fullName evidence="3">Helix-turn-helix domain-containing protein</fullName>
    </recommendedName>
</protein>
<keyword evidence="2" id="KW-1185">Reference proteome</keyword>
<dbReference type="InterPro" id="IPR009061">
    <property type="entry name" value="DNA-bd_dom_put_sf"/>
</dbReference>
<evidence type="ECO:0008006" key="3">
    <source>
        <dbReference type="Google" id="ProtNLM"/>
    </source>
</evidence>
<dbReference type="Proteomes" id="UP000826146">
    <property type="component" value="Plasmid pNHP190012_1"/>
</dbReference>
<dbReference type="EMBL" id="AP024820">
    <property type="protein sequence ID" value="BCZ19997.1"/>
    <property type="molecule type" value="Genomic_DNA"/>
</dbReference>
<sequence length="231" mass="27051">MIGWRKEKKGPAFLLLGGKGKGNRKYLYPMYKLEEFKRDNPQLCINRFDKDKYYTLDDLSTRNANSRPGKFGKVNRSTMLKSLTSEPQWANVKKLEGSRHYFEKESLRRCLLEKGIDDDKISHYLSVKEAALELDVSVGQLHAWRRDGTGPTYINFGTVYLYPLELLKQYTVEHEPIKGGFGEHGCARELKVSIDTLRQWRKEGKGPRWCEIDGEIYYTEDEVKRFKNRQK</sequence>